<gene>
    <name evidence="2" type="ORF">BPAA_118</name>
</gene>
<evidence type="ECO:0008006" key="4">
    <source>
        <dbReference type="Google" id="ProtNLM"/>
    </source>
</evidence>
<evidence type="ECO:0000256" key="1">
    <source>
        <dbReference type="SAM" id="Phobius"/>
    </source>
</evidence>
<feature type="transmembrane region" description="Helical" evidence="1">
    <location>
        <begin position="75"/>
        <end position="91"/>
    </location>
</feature>
<keyword evidence="1" id="KW-0472">Membrane</keyword>
<evidence type="ECO:0000313" key="3">
    <source>
        <dbReference type="Proteomes" id="UP000011815"/>
    </source>
</evidence>
<keyword evidence="1" id="KW-1133">Transmembrane helix</keyword>
<feature type="transmembrane region" description="Helical" evidence="1">
    <location>
        <begin position="97"/>
        <end position="115"/>
    </location>
</feature>
<accession>M4ZSS4</accession>
<dbReference type="Pfam" id="PF14126">
    <property type="entry name" value="DUF4293"/>
    <property type="match status" value="1"/>
</dbReference>
<dbReference type="KEGG" id="blp:BPAA_118"/>
<dbReference type="EMBL" id="AP012548">
    <property type="protein sequence ID" value="BAM99418.1"/>
    <property type="molecule type" value="Genomic_DNA"/>
</dbReference>
<feature type="transmembrane region" description="Helical" evidence="1">
    <location>
        <begin position="44"/>
        <end position="63"/>
    </location>
</feature>
<name>M4ZSS4_9FLAO</name>
<protein>
    <recommendedName>
        <fullName evidence="4">Transmembrane protein</fullName>
    </recommendedName>
</protein>
<dbReference type="RefSeq" id="WP_015429737.1">
    <property type="nucleotide sequence ID" value="NC_020510.1"/>
</dbReference>
<dbReference type="Proteomes" id="UP000011815">
    <property type="component" value="Chromosome"/>
</dbReference>
<sequence>MLYRIQTLYLLISIFIYSILIYFLCALNKNIMDFFEWNFSFKKTILIFLIICLFLSILSFFLFHQKKLQIFFNKINILINTIHEGFLFFSCSQWNKYTLIMFLFFILCICLLYLTNKAIKKDIELINSINRIR</sequence>
<dbReference type="AlphaFoldDB" id="M4ZSS4"/>
<dbReference type="InterPro" id="IPR025635">
    <property type="entry name" value="DUF4293"/>
</dbReference>
<organism evidence="2 3">
    <name type="scientific">Blattabacterium cuenoti BPAA</name>
    <dbReference type="NCBI Taxonomy" id="1229512"/>
    <lineage>
        <taxon>Bacteria</taxon>
        <taxon>Pseudomonadati</taxon>
        <taxon>Bacteroidota</taxon>
        <taxon>Flavobacteriia</taxon>
        <taxon>Flavobacteriales</taxon>
        <taxon>Blattabacteriaceae</taxon>
        <taxon>Blattabacterium</taxon>
    </lineage>
</organism>
<dbReference type="HOGENOM" id="CLU_132526_0_0_10"/>
<feature type="transmembrane region" description="Helical" evidence="1">
    <location>
        <begin position="7"/>
        <end position="24"/>
    </location>
</feature>
<reference evidence="2 3" key="1">
    <citation type="journal article" date="2013" name="Biol. Lett.">
        <title>Maintenance of essential amino acid synthesis pathways in the Blattabacterium cuenoti symbiont of a wood-feeding cockroach.</title>
        <authorList>
            <person name="Tokuda G."/>
            <person name="Elbourne L.D.H."/>
            <person name="Kinjo Y."/>
            <person name="Saitoh S."/>
            <person name="Sabree Z."/>
            <person name="Hojo M."/>
            <person name="Yamada A."/>
            <person name="Hayashi Y."/>
            <person name="Shigenobu S."/>
            <person name="Bandi C."/>
            <person name="Paulsen I.T."/>
            <person name="Watanabe H."/>
            <person name="Lo N."/>
        </authorList>
    </citation>
    <scope>NUCLEOTIDE SEQUENCE [LARGE SCALE GENOMIC DNA]</scope>
    <source>
        <strain evidence="2 3">BPAA</strain>
    </source>
</reference>
<dbReference type="eggNOG" id="ENOG50312E6">
    <property type="taxonomic scope" value="Bacteria"/>
</dbReference>
<proteinExistence type="predicted"/>
<keyword evidence="1" id="KW-0812">Transmembrane</keyword>
<evidence type="ECO:0000313" key="2">
    <source>
        <dbReference type="EMBL" id="BAM99418.1"/>
    </source>
</evidence>
<dbReference type="STRING" id="1229512.BPAA_118"/>